<keyword evidence="6" id="KW-1185">Reference proteome</keyword>
<dbReference type="Proteomes" id="UP001610063">
    <property type="component" value="Unassembled WGS sequence"/>
</dbReference>
<dbReference type="InterPro" id="IPR015421">
    <property type="entry name" value="PyrdxlP-dep_Trfase_major"/>
</dbReference>
<dbReference type="PIRSF" id="PIRSF017617">
    <property type="entry name" value="Thr_aldolase"/>
    <property type="match status" value="1"/>
</dbReference>
<evidence type="ECO:0000313" key="5">
    <source>
        <dbReference type="EMBL" id="MFH6984695.1"/>
    </source>
</evidence>
<dbReference type="InterPro" id="IPR023603">
    <property type="entry name" value="Low_specificity_L-TA-like"/>
</dbReference>
<dbReference type="CDD" id="cd06502">
    <property type="entry name" value="TA_like"/>
    <property type="match status" value="1"/>
</dbReference>
<gene>
    <name evidence="5" type="ORF">ACHKAR_14665</name>
</gene>
<dbReference type="EMBL" id="JBIPKE010000018">
    <property type="protein sequence ID" value="MFH6984695.1"/>
    <property type="molecule type" value="Genomic_DNA"/>
</dbReference>
<proteinExistence type="inferred from homology"/>
<name>A0ABW7NCA5_9BACT</name>
<dbReference type="Gene3D" id="3.40.640.10">
    <property type="entry name" value="Type I PLP-dependent aspartate aminotransferase-like (Major domain)"/>
    <property type="match status" value="1"/>
</dbReference>
<reference evidence="5 6" key="1">
    <citation type="journal article" date="2013" name="Int. J. Syst. Evol. Microbiol.">
        <title>Marinoscillum luteum sp. nov., isolated from marine sediment.</title>
        <authorList>
            <person name="Cha I.T."/>
            <person name="Park S.J."/>
            <person name="Kim S.J."/>
            <person name="Kim J.G."/>
            <person name="Jung M.Y."/>
            <person name="Shin K.S."/>
            <person name="Kwon K.K."/>
            <person name="Yang S.H."/>
            <person name="Seo Y.S."/>
            <person name="Rhee S.K."/>
        </authorList>
    </citation>
    <scope>NUCLEOTIDE SEQUENCE [LARGE SCALE GENOMIC DNA]</scope>
    <source>
        <strain evidence="5 6">KCTC 23939</strain>
    </source>
</reference>
<sequence length="342" mass="37130">MMTTSSIADLRSDTITRPTPAMLEAMMSAKVGDDVLGDDPSVNELQERIAALFGVEAALFCPSGTMANQIALRISTSPQDEVICDKDAHIYLYEGGGMAYNSMLSPKLLVGDRGRLSAEQVQENINADDIHFPRTKLVGLENTMNKGGGSIYDIREIRRIRKVCDAHGLNLHMDGARFFNALAETGEDPADYGGLFDTLTICFSKGLGAPVGSVLLASKPMVKEAKRVRKAMGGGMRQAGYLAAACTYALDHHRTRLSEDHHRAKVIGRGLEGQPYIGEVIPVVTNIVSAELDGISPEEYLKKLAKKGVLAVSFGKKAVRFVTHLDFTDDHLEQTLSTFKSL</sequence>
<evidence type="ECO:0000259" key="4">
    <source>
        <dbReference type="Pfam" id="PF01212"/>
    </source>
</evidence>
<feature type="domain" description="Aromatic amino acid beta-eliminating lyase/threonine aldolase" evidence="4">
    <location>
        <begin position="9"/>
        <end position="277"/>
    </location>
</feature>
<keyword evidence="3" id="KW-0663">Pyridoxal phosphate</keyword>
<dbReference type="RefSeq" id="WP_395418107.1">
    <property type="nucleotide sequence ID" value="NZ_JBIPKE010000018.1"/>
</dbReference>
<protein>
    <submittedName>
        <fullName evidence="5">Threonine aldolase family protein</fullName>
    </submittedName>
</protein>
<dbReference type="InterPro" id="IPR015422">
    <property type="entry name" value="PyrdxlP-dep_Trfase_small"/>
</dbReference>
<comment type="caution">
    <text evidence="5">The sequence shown here is derived from an EMBL/GenBank/DDBJ whole genome shotgun (WGS) entry which is preliminary data.</text>
</comment>
<organism evidence="5 6">
    <name type="scientific">Marinoscillum luteum</name>
    <dbReference type="NCBI Taxonomy" id="861051"/>
    <lineage>
        <taxon>Bacteria</taxon>
        <taxon>Pseudomonadati</taxon>
        <taxon>Bacteroidota</taxon>
        <taxon>Cytophagia</taxon>
        <taxon>Cytophagales</taxon>
        <taxon>Reichenbachiellaceae</taxon>
        <taxon>Marinoscillum</taxon>
    </lineage>
</organism>
<evidence type="ECO:0000313" key="6">
    <source>
        <dbReference type="Proteomes" id="UP001610063"/>
    </source>
</evidence>
<dbReference type="PANTHER" id="PTHR48097:SF9">
    <property type="entry name" value="L-THREONINE ALDOLASE"/>
    <property type="match status" value="1"/>
</dbReference>
<accession>A0ABW7NCA5</accession>
<dbReference type="Pfam" id="PF01212">
    <property type="entry name" value="Beta_elim_lyase"/>
    <property type="match status" value="1"/>
</dbReference>
<dbReference type="SUPFAM" id="SSF53383">
    <property type="entry name" value="PLP-dependent transferases"/>
    <property type="match status" value="1"/>
</dbReference>
<dbReference type="InterPro" id="IPR015424">
    <property type="entry name" value="PyrdxlP-dep_Trfase"/>
</dbReference>
<evidence type="ECO:0000256" key="3">
    <source>
        <dbReference type="ARBA" id="ARBA00022898"/>
    </source>
</evidence>
<comment type="cofactor">
    <cofactor evidence="1">
        <name>pyridoxal 5'-phosphate</name>
        <dbReference type="ChEBI" id="CHEBI:597326"/>
    </cofactor>
</comment>
<evidence type="ECO:0000256" key="1">
    <source>
        <dbReference type="ARBA" id="ARBA00001933"/>
    </source>
</evidence>
<dbReference type="NCBIfam" id="NF041359">
    <property type="entry name" value="GntG_guanitoxin"/>
    <property type="match status" value="1"/>
</dbReference>
<dbReference type="PANTHER" id="PTHR48097">
    <property type="entry name" value="L-THREONINE ALDOLASE-RELATED"/>
    <property type="match status" value="1"/>
</dbReference>
<dbReference type="Gene3D" id="3.90.1150.10">
    <property type="entry name" value="Aspartate Aminotransferase, domain 1"/>
    <property type="match status" value="1"/>
</dbReference>
<dbReference type="InterPro" id="IPR001597">
    <property type="entry name" value="ArAA_b-elim_lyase/Thr_aldolase"/>
</dbReference>
<comment type="similarity">
    <text evidence="2">Belongs to the threonine aldolase family.</text>
</comment>
<evidence type="ECO:0000256" key="2">
    <source>
        <dbReference type="ARBA" id="ARBA00006966"/>
    </source>
</evidence>